<protein>
    <submittedName>
        <fullName evidence="1">Uncharacterized protein</fullName>
    </submittedName>
</protein>
<evidence type="ECO:0000313" key="1">
    <source>
        <dbReference type="EMBL" id="KAF9652466.1"/>
    </source>
</evidence>
<organism evidence="1 2">
    <name type="scientific">Thelephora ganbajun</name>
    <name type="common">Ganba fungus</name>
    <dbReference type="NCBI Taxonomy" id="370292"/>
    <lineage>
        <taxon>Eukaryota</taxon>
        <taxon>Fungi</taxon>
        <taxon>Dikarya</taxon>
        <taxon>Basidiomycota</taxon>
        <taxon>Agaricomycotina</taxon>
        <taxon>Agaricomycetes</taxon>
        <taxon>Thelephorales</taxon>
        <taxon>Thelephoraceae</taxon>
        <taxon>Thelephora</taxon>
    </lineage>
</organism>
<sequence>MRHRLLPWSLRGLFLPLLLLLLNLCTAPGEMSFVPPLYARFWYPPLVCPLDQVQLCFL</sequence>
<dbReference type="EMBL" id="MU117968">
    <property type="protein sequence ID" value="KAF9652466.1"/>
    <property type="molecule type" value="Genomic_DNA"/>
</dbReference>
<reference evidence="1" key="1">
    <citation type="submission" date="2019-10" db="EMBL/GenBank/DDBJ databases">
        <authorList>
            <consortium name="DOE Joint Genome Institute"/>
            <person name="Kuo A."/>
            <person name="Miyauchi S."/>
            <person name="Kiss E."/>
            <person name="Drula E."/>
            <person name="Kohler A."/>
            <person name="Sanchez-Garcia M."/>
            <person name="Andreopoulos B."/>
            <person name="Barry K.W."/>
            <person name="Bonito G."/>
            <person name="Buee M."/>
            <person name="Carver A."/>
            <person name="Chen C."/>
            <person name="Cichocki N."/>
            <person name="Clum A."/>
            <person name="Culley D."/>
            <person name="Crous P.W."/>
            <person name="Fauchery L."/>
            <person name="Girlanda M."/>
            <person name="Hayes R."/>
            <person name="Keri Z."/>
            <person name="Labutti K."/>
            <person name="Lipzen A."/>
            <person name="Lombard V."/>
            <person name="Magnuson J."/>
            <person name="Maillard F."/>
            <person name="Morin E."/>
            <person name="Murat C."/>
            <person name="Nolan M."/>
            <person name="Ohm R."/>
            <person name="Pangilinan J."/>
            <person name="Pereira M."/>
            <person name="Perotto S."/>
            <person name="Peter M."/>
            <person name="Riley R."/>
            <person name="Sitrit Y."/>
            <person name="Stielow B."/>
            <person name="Szollosi G."/>
            <person name="Zifcakova L."/>
            <person name="Stursova M."/>
            <person name="Spatafora J.W."/>
            <person name="Tedersoo L."/>
            <person name="Vaario L.-M."/>
            <person name="Yamada A."/>
            <person name="Yan M."/>
            <person name="Wang P."/>
            <person name="Xu J."/>
            <person name="Bruns T."/>
            <person name="Baldrian P."/>
            <person name="Vilgalys R."/>
            <person name="Henrissat B."/>
            <person name="Grigoriev I.V."/>
            <person name="Hibbett D."/>
            <person name="Nagy L.G."/>
            <person name="Martin F.M."/>
        </authorList>
    </citation>
    <scope>NUCLEOTIDE SEQUENCE</scope>
    <source>
        <strain evidence="1">P2</strain>
    </source>
</reference>
<keyword evidence="2" id="KW-1185">Reference proteome</keyword>
<name>A0ACB6ZSQ5_THEGA</name>
<gene>
    <name evidence="1" type="ORF">BDM02DRAFT_3108990</name>
</gene>
<proteinExistence type="predicted"/>
<dbReference type="Proteomes" id="UP000886501">
    <property type="component" value="Unassembled WGS sequence"/>
</dbReference>
<evidence type="ECO:0000313" key="2">
    <source>
        <dbReference type="Proteomes" id="UP000886501"/>
    </source>
</evidence>
<accession>A0ACB6ZSQ5</accession>
<comment type="caution">
    <text evidence="1">The sequence shown here is derived from an EMBL/GenBank/DDBJ whole genome shotgun (WGS) entry which is preliminary data.</text>
</comment>
<reference evidence="1" key="2">
    <citation type="journal article" date="2020" name="Nat. Commun.">
        <title>Large-scale genome sequencing of mycorrhizal fungi provides insights into the early evolution of symbiotic traits.</title>
        <authorList>
            <person name="Miyauchi S."/>
            <person name="Kiss E."/>
            <person name="Kuo A."/>
            <person name="Drula E."/>
            <person name="Kohler A."/>
            <person name="Sanchez-Garcia M."/>
            <person name="Morin E."/>
            <person name="Andreopoulos B."/>
            <person name="Barry K.W."/>
            <person name="Bonito G."/>
            <person name="Buee M."/>
            <person name="Carver A."/>
            <person name="Chen C."/>
            <person name="Cichocki N."/>
            <person name="Clum A."/>
            <person name="Culley D."/>
            <person name="Crous P.W."/>
            <person name="Fauchery L."/>
            <person name="Girlanda M."/>
            <person name="Hayes R.D."/>
            <person name="Keri Z."/>
            <person name="LaButti K."/>
            <person name="Lipzen A."/>
            <person name="Lombard V."/>
            <person name="Magnuson J."/>
            <person name="Maillard F."/>
            <person name="Murat C."/>
            <person name="Nolan M."/>
            <person name="Ohm R.A."/>
            <person name="Pangilinan J."/>
            <person name="Pereira M.F."/>
            <person name="Perotto S."/>
            <person name="Peter M."/>
            <person name="Pfister S."/>
            <person name="Riley R."/>
            <person name="Sitrit Y."/>
            <person name="Stielow J.B."/>
            <person name="Szollosi G."/>
            <person name="Zifcakova L."/>
            <person name="Stursova M."/>
            <person name="Spatafora J.W."/>
            <person name="Tedersoo L."/>
            <person name="Vaario L.M."/>
            <person name="Yamada A."/>
            <person name="Yan M."/>
            <person name="Wang P."/>
            <person name="Xu J."/>
            <person name="Bruns T."/>
            <person name="Baldrian P."/>
            <person name="Vilgalys R."/>
            <person name="Dunand C."/>
            <person name="Henrissat B."/>
            <person name="Grigoriev I.V."/>
            <person name="Hibbett D."/>
            <person name="Nagy L.G."/>
            <person name="Martin F.M."/>
        </authorList>
    </citation>
    <scope>NUCLEOTIDE SEQUENCE</scope>
    <source>
        <strain evidence="1">P2</strain>
    </source>
</reference>